<dbReference type="SUPFAM" id="SSF56112">
    <property type="entry name" value="Protein kinase-like (PK-like)"/>
    <property type="match status" value="1"/>
</dbReference>
<keyword evidence="1" id="KW-0812">Transmembrane</keyword>
<reference evidence="3" key="1">
    <citation type="submission" date="2022-10" db="EMBL/GenBank/DDBJ databases">
        <title>The complete genomes of actinobacterial strains from the NBC collection.</title>
        <authorList>
            <person name="Joergensen T.S."/>
            <person name="Alvarez Arevalo M."/>
            <person name="Sterndorff E.B."/>
            <person name="Faurdal D."/>
            <person name="Vuksanovic O."/>
            <person name="Mourched A.-S."/>
            <person name="Charusanti P."/>
            <person name="Shaw S."/>
            <person name="Blin K."/>
            <person name="Weber T."/>
        </authorList>
    </citation>
    <scope>NUCLEOTIDE SEQUENCE</scope>
    <source>
        <strain evidence="3">NBC_00060</strain>
    </source>
</reference>
<organism evidence="3">
    <name type="scientific">Streptomyces sp. NBC_00060</name>
    <dbReference type="NCBI Taxonomy" id="2975636"/>
    <lineage>
        <taxon>Bacteria</taxon>
        <taxon>Bacillati</taxon>
        <taxon>Actinomycetota</taxon>
        <taxon>Actinomycetes</taxon>
        <taxon>Kitasatosporales</taxon>
        <taxon>Streptomycetaceae</taxon>
        <taxon>Streptomyces</taxon>
    </lineage>
</organism>
<name>A0AAU2H033_9ACTN</name>
<keyword evidence="1" id="KW-1133">Transmembrane helix</keyword>
<feature type="domain" description="Aminoglycoside phosphotransferase" evidence="2">
    <location>
        <begin position="96"/>
        <end position="256"/>
    </location>
</feature>
<sequence length="389" mass="42551">MATETASPARRAAVELSRNGVRGVTGPLQGHHHEAYAIVLPPGNPLGEVYARGKLRVRREGLLWFDRRTFASEDQLLMELKGRISRIPECAEFAEGVFLQGFVEGRTLRDGRFWLGRLSGRHVSQLGELFGQMAAIKHGELALKTLPEVDSRPWVPDGDTRGFLGGLIDFTQHEVYQRNSGEFGSLFDRLGVSATSLNGLRERAGGLASRPFSLVHGDLHRRNLIVDSRDDLWFIDWELAMIGDPLYDLATHLHLMNYPECDALRVKEAWRGAVGAARPGGCDGWERDLPHLLAFKQAQSVYTDVIRTAVALLVGAGALALVAGVVTAGTGAAAAGPGPGRLRLARAARKVQRVLAAAKDALGLPAIPTQEKIRAAYGEWLRERVRRRG</sequence>
<evidence type="ECO:0000259" key="2">
    <source>
        <dbReference type="Pfam" id="PF01636"/>
    </source>
</evidence>
<dbReference type="AlphaFoldDB" id="A0AAU2H033"/>
<dbReference type="PANTHER" id="PTHR40086">
    <property type="entry name" value="PHOSPHOTRANSFERASE YTMP-RELATED"/>
    <property type="match status" value="1"/>
</dbReference>
<feature type="transmembrane region" description="Helical" evidence="1">
    <location>
        <begin position="309"/>
        <end position="336"/>
    </location>
</feature>
<evidence type="ECO:0000256" key="1">
    <source>
        <dbReference type="SAM" id="Phobius"/>
    </source>
</evidence>
<dbReference type="InterPro" id="IPR052077">
    <property type="entry name" value="CcrZ_PhaseVar_Mediator"/>
</dbReference>
<protein>
    <submittedName>
        <fullName evidence="3">Aminoglycoside phosphotransferase family protein</fullName>
    </submittedName>
</protein>
<dbReference type="PANTHER" id="PTHR40086:SF1">
    <property type="entry name" value="CELL CYCLE REGULATOR CCRZ"/>
    <property type="match status" value="1"/>
</dbReference>
<evidence type="ECO:0000313" key="3">
    <source>
        <dbReference type="EMBL" id="WTU41677.1"/>
    </source>
</evidence>
<keyword evidence="1" id="KW-0472">Membrane</keyword>
<dbReference type="EMBL" id="CP108253">
    <property type="protein sequence ID" value="WTU41677.1"/>
    <property type="molecule type" value="Genomic_DNA"/>
</dbReference>
<dbReference type="Gene3D" id="3.90.1200.10">
    <property type="match status" value="1"/>
</dbReference>
<accession>A0AAU2H033</accession>
<gene>
    <name evidence="3" type="ORF">OHV25_19870</name>
</gene>
<dbReference type="InterPro" id="IPR011009">
    <property type="entry name" value="Kinase-like_dom_sf"/>
</dbReference>
<proteinExistence type="predicted"/>
<dbReference type="InterPro" id="IPR002575">
    <property type="entry name" value="Aminoglycoside_PTrfase"/>
</dbReference>
<dbReference type="Pfam" id="PF01636">
    <property type="entry name" value="APH"/>
    <property type="match status" value="1"/>
</dbReference>